<dbReference type="Pfam" id="PF04479">
    <property type="entry name" value="RTA1"/>
    <property type="match status" value="1"/>
</dbReference>
<gene>
    <name evidence="6" type="ORF">I312_03891</name>
</gene>
<evidence type="ECO:0000256" key="5">
    <source>
        <dbReference type="SAM" id="Phobius"/>
    </source>
</evidence>
<comment type="subcellular location">
    <subcellularLocation>
        <location evidence="1">Membrane</location>
        <topology evidence="1">Multi-pass membrane protein</topology>
    </subcellularLocation>
</comment>
<feature type="transmembrane region" description="Helical" evidence="5">
    <location>
        <begin position="175"/>
        <end position="199"/>
    </location>
</feature>
<feature type="transmembrane region" description="Helical" evidence="5">
    <location>
        <begin position="106"/>
        <end position="127"/>
    </location>
</feature>
<evidence type="ECO:0000256" key="1">
    <source>
        <dbReference type="ARBA" id="ARBA00004141"/>
    </source>
</evidence>
<evidence type="ECO:0000256" key="4">
    <source>
        <dbReference type="ARBA" id="ARBA00023136"/>
    </source>
</evidence>
<feature type="transmembrane region" description="Helical" evidence="5">
    <location>
        <begin position="46"/>
        <end position="68"/>
    </location>
</feature>
<dbReference type="HOGENOM" id="CLU_033465_6_0_1"/>
<dbReference type="PANTHER" id="PTHR31465">
    <property type="entry name" value="PROTEIN RTA1-RELATED"/>
    <property type="match status" value="1"/>
</dbReference>
<evidence type="ECO:0000256" key="2">
    <source>
        <dbReference type="ARBA" id="ARBA00022692"/>
    </source>
</evidence>
<name>A0A0D0VP82_CRYGA</name>
<dbReference type="GO" id="GO:0005886">
    <property type="term" value="C:plasma membrane"/>
    <property type="evidence" value="ECO:0007669"/>
    <property type="project" value="TreeGrafter"/>
</dbReference>
<feature type="transmembrane region" description="Helical" evidence="5">
    <location>
        <begin position="21"/>
        <end position="40"/>
    </location>
</feature>
<evidence type="ECO:0000256" key="3">
    <source>
        <dbReference type="ARBA" id="ARBA00022989"/>
    </source>
</evidence>
<keyword evidence="3 5" id="KW-1133">Transmembrane helix</keyword>
<evidence type="ECO:0000313" key="6">
    <source>
        <dbReference type="EMBL" id="KIR46995.1"/>
    </source>
</evidence>
<reference evidence="6" key="1">
    <citation type="submission" date="2015-01" db="EMBL/GenBank/DDBJ databases">
        <title>The Genome Sequence of Cryptococcus gattii CA1280.</title>
        <authorList>
            <consortium name="The Broad Institute Genomics Platform"/>
            <person name="Cuomo C."/>
            <person name="Litvintseva A."/>
            <person name="Chen Y."/>
            <person name="Heitman J."/>
            <person name="Sun S."/>
            <person name="Springer D."/>
            <person name="Dromer F."/>
            <person name="Young S."/>
            <person name="Zeng Q."/>
            <person name="Gargeya S."/>
            <person name="Abouelleil A."/>
            <person name="Alvarado L."/>
            <person name="Chapman S.B."/>
            <person name="Gainer-Dewar J."/>
            <person name="Goldberg J."/>
            <person name="Griggs A."/>
            <person name="Gujja S."/>
            <person name="Hansen M."/>
            <person name="Howarth C."/>
            <person name="Imamovic A."/>
            <person name="Larimer J."/>
            <person name="Murphy C."/>
            <person name="Naylor J."/>
            <person name="Pearson M."/>
            <person name="Priest M."/>
            <person name="Roberts A."/>
            <person name="Saif S."/>
            <person name="Shea T."/>
            <person name="Sykes S."/>
            <person name="Wortman J."/>
            <person name="Nusbaum C."/>
            <person name="Birren B."/>
        </authorList>
    </citation>
    <scope>NUCLEOTIDE SEQUENCE [LARGE SCALE GENOMIC DNA]</scope>
    <source>
        <strain evidence="6">CA1280</strain>
    </source>
</reference>
<dbReference type="GO" id="GO:0000324">
    <property type="term" value="C:fungal-type vacuole"/>
    <property type="evidence" value="ECO:0007669"/>
    <property type="project" value="TreeGrafter"/>
</dbReference>
<feature type="transmembrane region" description="Helical" evidence="5">
    <location>
        <begin position="139"/>
        <end position="163"/>
    </location>
</feature>
<protein>
    <submittedName>
        <fullName evidence="6">Uncharacterized protein</fullName>
    </submittedName>
</protein>
<keyword evidence="4 5" id="KW-0472">Membrane</keyword>
<dbReference type="AlphaFoldDB" id="A0A0D0VP82"/>
<dbReference type="OrthoDB" id="3358017at2759"/>
<proteinExistence type="predicted"/>
<sequence>MPSASDQYSLTSPYGYTPTEWVTIVFIIVFSISGAVHLVQATIFKYWIVFPTIAVGAALANGYVVEIIGWVGRYWSNQNILYNPPFLMQIITLIIAPVFFSGLPQQLIVCLLLAWDYTVLGIAIQNLGRQYSMLTPKLYVAVFVTCDIISLILQAVGGGWAASSTFPVPKAPTNIMVAGIIFQLASMVIFSLLACDFMYRAWRKKPYQRKLRQLVDEPIRETGIGANEGEKYNAEVERDAIVRGWWWVMAGTAICSLMIIVRGVYRSVELVQGWNGYVISREVFQDCLDGIPMFIAIASINVFHPGFFLPKRRGWRRA</sequence>
<feature type="transmembrane region" description="Helical" evidence="5">
    <location>
        <begin position="80"/>
        <end position="100"/>
    </location>
</feature>
<organism evidence="6">
    <name type="scientific">Cryptococcus bacillisporus CA1280</name>
    <dbReference type="NCBI Taxonomy" id="1296109"/>
    <lineage>
        <taxon>Eukaryota</taxon>
        <taxon>Fungi</taxon>
        <taxon>Dikarya</taxon>
        <taxon>Basidiomycota</taxon>
        <taxon>Agaricomycotina</taxon>
        <taxon>Tremellomycetes</taxon>
        <taxon>Tremellales</taxon>
        <taxon>Cryptococcaceae</taxon>
        <taxon>Cryptococcus</taxon>
        <taxon>Cryptococcus gattii species complex</taxon>
    </lineage>
</organism>
<dbReference type="EMBL" id="KN847982">
    <property type="protein sequence ID" value="KIR46995.1"/>
    <property type="molecule type" value="Genomic_DNA"/>
</dbReference>
<feature type="transmembrane region" description="Helical" evidence="5">
    <location>
        <begin position="245"/>
        <end position="265"/>
    </location>
</feature>
<keyword evidence="2 5" id="KW-0812">Transmembrane</keyword>
<accession>A0A0D0VP82</accession>
<feature type="transmembrane region" description="Helical" evidence="5">
    <location>
        <begin position="290"/>
        <end position="309"/>
    </location>
</feature>
<dbReference type="PANTHER" id="PTHR31465:SF9">
    <property type="entry name" value="SPHINGOID LONG-CHAIN BASE TRANSPORTER RSB1"/>
    <property type="match status" value="1"/>
</dbReference>
<dbReference type="InterPro" id="IPR007568">
    <property type="entry name" value="RTA1"/>
</dbReference>